<sequence>MFSGRLFYFCAMDNLILFDDPAIRGSLLPFTFTRPIADIRVGIMKISEKWGMYSGLTPGFHTQKYLSKKFQFENKPALLVNGAVCPDADLWKTIQTLKPNQSLWYNQTLLAIFSDNPIDFHTDDSKETELIMMTGSITIIQKSWNIFQFNGSEIRKDFDLITKGRASEPIMDPHTIVYNASQIFIEKGANIKAAVLNAEAGPIYIGKNTEIQEGAIIRGPFALCEGSTVNMGAKMRGDTTVGPHSKIGGEVSNSVLFGYSNKGHDGFMGNSVLGEWCNLGADTNTSNLKNNYAAVKLWDYTRGGFSNTGLQFCGLMMGDHSKCGINTMFNTGTVTGVGANVFGDGYPRNFIPSFSWGGASGFTTFQLKKFDEVATAVMKRRGLAYDETEKEILQKVFELTKHYRIWDKEVQ</sequence>
<accession>A0A1H3QCR3</accession>
<organism evidence="3 4">
    <name type="scientific">Rhodonellum ikkaensis</name>
    <dbReference type="NCBI Taxonomy" id="336829"/>
    <lineage>
        <taxon>Bacteria</taxon>
        <taxon>Pseudomonadati</taxon>
        <taxon>Bacteroidota</taxon>
        <taxon>Cytophagia</taxon>
        <taxon>Cytophagales</taxon>
        <taxon>Cytophagaceae</taxon>
        <taxon>Rhodonellum</taxon>
    </lineage>
</organism>
<evidence type="ECO:0000313" key="3">
    <source>
        <dbReference type="EMBL" id="SDZ11344.1"/>
    </source>
</evidence>
<dbReference type="NCBIfam" id="TIGR03991">
    <property type="entry name" value="alt_bact_glmU"/>
    <property type="match status" value="1"/>
</dbReference>
<keyword evidence="4" id="KW-1185">Reference proteome</keyword>
<protein>
    <submittedName>
        <fullName evidence="3">UDP-N-acetylglucosamine diphosphorylase/glucosamine-1-phosphate N-acetyltransferase</fullName>
    </submittedName>
</protein>
<keyword evidence="1" id="KW-0808">Transferase</keyword>
<name>A0A1H3QCR3_9BACT</name>
<evidence type="ECO:0000256" key="2">
    <source>
        <dbReference type="ARBA" id="ARBA00023315"/>
    </source>
</evidence>
<dbReference type="CDD" id="cd05635">
    <property type="entry name" value="LbH_unknown"/>
    <property type="match status" value="1"/>
</dbReference>
<dbReference type="InterPro" id="IPR023917">
    <property type="entry name" value="Bifunctiontional_GlmU_bac-type"/>
</dbReference>
<dbReference type="Pfam" id="PF13562">
    <property type="entry name" value="NTP_transf_4"/>
    <property type="match status" value="1"/>
</dbReference>
<dbReference type="InterPro" id="IPR050065">
    <property type="entry name" value="GlmU-like"/>
</dbReference>
<reference evidence="3 4" key="1">
    <citation type="submission" date="2016-10" db="EMBL/GenBank/DDBJ databases">
        <authorList>
            <person name="Varghese N."/>
            <person name="Submissions S."/>
        </authorList>
    </citation>
    <scope>NUCLEOTIDE SEQUENCE [LARGE SCALE GENOMIC DNA]</scope>
    <source>
        <strain evidence="3 4">DSM 17997</strain>
    </source>
</reference>
<dbReference type="PANTHER" id="PTHR43584">
    <property type="entry name" value="NUCLEOTIDYL TRANSFERASE"/>
    <property type="match status" value="1"/>
</dbReference>
<comment type="caution">
    <text evidence="3">The sequence shown here is derived from an EMBL/GenBank/DDBJ whole genome shotgun (WGS) entry which is preliminary data.</text>
</comment>
<dbReference type="Proteomes" id="UP000199663">
    <property type="component" value="Unassembled WGS sequence"/>
</dbReference>
<dbReference type="InterPro" id="IPR011004">
    <property type="entry name" value="Trimer_LpxA-like_sf"/>
</dbReference>
<evidence type="ECO:0000256" key="1">
    <source>
        <dbReference type="ARBA" id="ARBA00022679"/>
    </source>
</evidence>
<keyword evidence="2" id="KW-0012">Acyltransferase</keyword>
<dbReference type="Gene3D" id="2.160.10.10">
    <property type="entry name" value="Hexapeptide repeat proteins"/>
    <property type="match status" value="1"/>
</dbReference>
<gene>
    <name evidence="3" type="ORF">SAMN05444412_10627</name>
</gene>
<evidence type="ECO:0000313" key="4">
    <source>
        <dbReference type="Proteomes" id="UP000199663"/>
    </source>
</evidence>
<dbReference type="EMBL" id="FNQC01000006">
    <property type="protein sequence ID" value="SDZ11344.1"/>
    <property type="molecule type" value="Genomic_DNA"/>
</dbReference>
<proteinExistence type="predicted"/>
<dbReference type="SUPFAM" id="SSF51161">
    <property type="entry name" value="Trimeric LpxA-like enzymes"/>
    <property type="match status" value="1"/>
</dbReference>